<feature type="disulfide bond" description="Redox-active" evidence="9">
    <location>
        <begin position="33"/>
        <end position="36"/>
    </location>
</feature>
<organism evidence="11 12">
    <name type="scientific">Aquisphaera giovannonii</name>
    <dbReference type="NCBI Taxonomy" id="406548"/>
    <lineage>
        <taxon>Bacteria</taxon>
        <taxon>Pseudomonadati</taxon>
        <taxon>Planctomycetota</taxon>
        <taxon>Planctomycetia</taxon>
        <taxon>Isosphaerales</taxon>
        <taxon>Isosphaeraceae</taxon>
        <taxon>Aquisphaera</taxon>
    </lineage>
</organism>
<evidence type="ECO:0000256" key="1">
    <source>
        <dbReference type="ARBA" id="ARBA00008987"/>
    </source>
</evidence>
<feature type="domain" description="Thioredoxin" evidence="10">
    <location>
        <begin position="1"/>
        <end position="109"/>
    </location>
</feature>
<dbReference type="PRINTS" id="PR00421">
    <property type="entry name" value="THIOREDOXIN"/>
</dbReference>
<dbReference type="NCBIfam" id="TIGR01068">
    <property type="entry name" value="thioredoxin"/>
    <property type="match status" value="1"/>
</dbReference>
<sequence length="110" mass="11872">MAGSVKEFTDANWKSEVLDSTIPVVVDFWAPWCGPCRNLAPTIEKLAGEFEGKVKIGKLNTDENQDTPGSLRISAIPTVLVFQQGKEVDRLVGVNPEGKFKAALAKLGVS</sequence>
<keyword evidence="2" id="KW-0813">Transport</keyword>
<feature type="site" description="Deprotonates C-terminal active site Cys" evidence="8">
    <location>
        <position position="27"/>
    </location>
</feature>
<dbReference type="GO" id="GO:0005829">
    <property type="term" value="C:cytosol"/>
    <property type="evidence" value="ECO:0007669"/>
    <property type="project" value="TreeGrafter"/>
</dbReference>
<dbReference type="GO" id="GO:0015035">
    <property type="term" value="F:protein-disulfide reductase activity"/>
    <property type="evidence" value="ECO:0007669"/>
    <property type="project" value="UniProtKB-UniRule"/>
</dbReference>
<dbReference type="Proteomes" id="UP000324233">
    <property type="component" value="Chromosome"/>
</dbReference>
<evidence type="ECO:0000256" key="2">
    <source>
        <dbReference type="ARBA" id="ARBA00022448"/>
    </source>
</evidence>
<evidence type="ECO:0000313" key="12">
    <source>
        <dbReference type="Proteomes" id="UP000324233"/>
    </source>
</evidence>
<feature type="site" description="Contributes to redox potential value" evidence="8">
    <location>
        <position position="35"/>
    </location>
</feature>
<protein>
    <recommendedName>
        <fullName evidence="6 7">Thioredoxin</fullName>
    </recommendedName>
</protein>
<dbReference type="GO" id="GO:0045454">
    <property type="term" value="P:cell redox homeostasis"/>
    <property type="evidence" value="ECO:0007669"/>
    <property type="project" value="TreeGrafter"/>
</dbReference>
<evidence type="ECO:0000259" key="10">
    <source>
        <dbReference type="PROSITE" id="PS51352"/>
    </source>
</evidence>
<keyword evidence="3" id="KW-0249">Electron transport</keyword>
<evidence type="ECO:0000256" key="9">
    <source>
        <dbReference type="PIRSR" id="PIRSR000077-4"/>
    </source>
</evidence>
<evidence type="ECO:0000256" key="5">
    <source>
        <dbReference type="ARBA" id="ARBA00023284"/>
    </source>
</evidence>
<evidence type="ECO:0000313" key="11">
    <source>
        <dbReference type="EMBL" id="QEH33020.1"/>
    </source>
</evidence>
<dbReference type="FunFam" id="3.40.30.10:FF:000001">
    <property type="entry name" value="Thioredoxin"/>
    <property type="match status" value="1"/>
</dbReference>
<evidence type="ECO:0000256" key="6">
    <source>
        <dbReference type="NCBIfam" id="TIGR01068"/>
    </source>
</evidence>
<keyword evidence="12" id="KW-1185">Reference proteome</keyword>
<dbReference type="InterPro" id="IPR005746">
    <property type="entry name" value="Thioredoxin"/>
</dbReference>
<name>A0A5B9VZC2_9BACT</name>
<dbReference type="PROSITE" id="PS51352">
    <property type="entry name" value="THIOREDOXIN_2"/>
    <property type="match status" value="1"/>
</dbReference>
<evidence type="ECO:0000256" key="4">
    <source>
        <dbReference type="ARBA" id="ARBA00023157"/>
    </source>
</evidence>
<dbReference type="PIRSF" id="PIRSF000077">
    <property type="entry name" value="Thioredoxin"/>
    <property type="match status" value="1"/>
</dbReference>
<dbReference type="RefSeq" id="WP_148592611.1">
    <property type="nucleotide sequence ID" value="NZ_CP042997.1"/>
</dbReference>
<evidence type="ECO:0000256" key="8">
    <source>
        <dbReference type="PIRSR" id="PIRSR000077-1"/>
    </source>
</evidence>
<dbReference type="InterPro" id="IPR017937">
    <property type="entry name" value="Thioredoxin_CS"/>
</dbReference>
<proteinExistence type="inferred from homology"/>
<reference evidence="11 12" key="1">
    <citation type="submission" date="2019-08" db="EMBL/GenBank/DDBJ databases">
        <title>Deep-cultivation of Planctomycetes and their phenomic and genomic characterization uncovers novel biology.</title>
        <authorList>
            <person name="Wiegand S."/>
            <person name="Jogler M."/>
            <person name="Boedeker C."/>
            <person name="Pinto D."/>
            <person name="Vollmers J."/>
            <person name="Rivas-Marin E."/>
            <person name="Kohn T."/>
            <person name="Peeters S.H."/>
            <person name="Heuer A."/>
            <person name="Rast P."/>
            <person name="Oberbeckmann S."/>
            <person name="Bunk B."/>
            <person name="Jeske O."/>
            <person name="Meyerdierks A."/>
            <person name="Storesund J.E."/>
            <person name="Kallscheuer N."/>
            <person name="Luecker S."/>
            <person name="Lage O.M."/>
            <person name="Pohl T."/>
            <person name="Merkel B.J."/>
            <person name="Hornburger P."/>
            <person name="Mueller R.-W."/>
            <person name="Bruemmer F."/>
            <person name="Labrenz M."/>
            <person name="Spormann A.M."/>
            <person name="Op den Camp H."/>
            <person name="Overmann J."/>
            <person name="Amann R."/>
            <person name="Jetten M.S.M."/>
            <person name="Mascher T."/>
            <person name="Medema M.H."/>
            <person name="Devos D.P."/>
            <person name="Kaster A.-K."/>
            <person name="Ovreas L."/>
            <person name="Rohde M."/>
            <person name="Galperin M.Y."/>
            <person name="Jogler C."/>
        </authorList>
    </citation>
    <scope>NUCLEOTIDE SEQUENCE [LARGE SCALE GENOMIC DNA]</scope>
    <source>
        <strain evidence="11 12">OJF2</strain>
    </source>
</reference>
<dbReference type="Gene3D" id="3.40.30.10">
    <property type="entry name" value="Glutaredoxin"/>
    <property type="match status" value="1"/>
</dbReference>
<dbReference type="InterPro" id="IPR013766">
    <property type="entry name" value="Thioredoxin_domain"/>
</dbReference>
<evidence type="ECO:0000256" key="3">
    <source>
        <dbReference type="ARBA" id="ARBA00022982"/>
    </source>
</evidence>
<dbReference type="CDD" id="cd02947">
    <property type="entry name" value="TRX_family"/>
    <property type="match status" value="1"/>
</dbReference>
<dbReference type="OrthoDB" id="9790390at2"/>
<feature type="site" description="Contributes to redox potential value" evidence="8">
    <location>
        <position position="34"/>
    </location>
</feature>
<gene>
    <name evidence="11" type="primary">trxA_1</name>
    <name evidence="11" type="ORF">OJF2_15150</name>
</gene>
<feature type="active site" description="Nucleophile" evidence="8">
    <location>
        <position position="33"/>
    </location>
</feature>
<keyword evidence="4 9" id="KW-1015">Disulfide bond</keyword>
<dbReference type="PANTHER" id="PTHR45663:SF11">
    <property type="entry name" value="GEO12009P1"/>
    <property type="match status" value="1"/>
</dbReference>
<evidence type="ECO:0000256" key="7">
    <source>
        <dbReference type="PIRNR" id="PIRNR000077"/>
    </source>
</evidence>
<feature type="active site" description="Nucleophile" evidence="8">
    <location>
        <position position="36"/>
    </location>
</feature>
<dbReference type="SUPFAM" id="SSF52833">
    <property type="entry name" value="Thioredoxin-like"/>
    <property type="match status" value="1"/>
</dbReference>
<accession>A0A5B9VZC2</accession>
<dbReference type="PROSITE" id="PS00194">
    <property type="entry name" value="THIOREDOXIN_1"/>
    <property type="match status" value="1"/>
</dbReference>
<keyword evidence="5 9" id="KW-0676">Redox-active center</keyword>
<dbReference type="PANTHER" id="PTHR45663">
    <property type="entry name" value="GEO12009P1"/>
    <property type="match status" value="1"/>
</dbReference>
<dbReference type="KEGG" id="agv:OJF2_15150"/>
<comment type="similarity">
    <text evidence="1 7">Belongs to the thioredoxin family.</text>
</comment>
<dbReference type="Pfam" id="PF00085">
    <property type="entry name" value="Thioredoxin"/>
    <property type="match status" value="1"/>
</dbReference>
<dbReference type="InterPro" id="IPR036249">
    <property type="entry name" value="Thioredoxin-like_sf"/>
</dbReference>
<dbReference type="EMBL" id="CP042997">
    <property type="protein sequence ID" value="QEH33020.1"/>
    <property type="molecule type" value="Genomic_DNA"/>
</dbReference>
<dbReference type="AlphaFoldDB" id="A0A5B9VZC2"/>